<proteinExistence type="predicted"/>
<dbReference type="Proteomes" id="UP001044222">
    <property type="component" value="Unassembled WGS sequence"/>
</dbReference>
<name>A0A9D3S7N9_ANGAN</name>
<protein>
    <submittedName>
        <fullName evidence="1">Uncharacterized protein</fullName>
    </submittedName>
</protein>
<accession>A0A9D3S7N9</accession>
<organism evidence="1 2">
    <name type="scientific">Anguilla anguilla</name>
    <name type="common">European freshwater eel</name>
    <name type="synonym">Muraena anguilla</name>
    <dbReference type="NCBI Taxonomy" id="7936"/>
    <lineage>
        <taxon>Eukaryota</taxon>
        <taxon>Metazoa</taxon>
        <taxon>Chordata</taxon>
        <taxon>Craniata</taxon>
        <taxon>Vertebrata</taxon>
        <taxon>Euteleostomi</taxon>
        <taxon>Actinopterygii</taxon>
        <taxon>Neopterygii</taxon>
        <taxon>Teleostei</taxon>
        <taxon>Anguilliformes</taxon>
        <taxon>Anguillidae</taxon>
        <taxon>Anguilla</taxon>
    </lineage>
</organism>
<comment type="caution">
    <text evidence="1">The sequence shown here is derived from an EMBL/GenBank/DDBJ whole genome shotgun (WGS) entry which is preliminary data.</text>
</comment>
<reference evidence="1" key="1">
    <citation type="submission" date="2021-01" db="EMBL/GenBank/DDBJ databases">
        <title>A chromosome-scale assembly of European eel, Anguilla anguilla.</title>
        <authorList>
            <person name="Henkel C."/>
            <person name="Jong-Raadsen S.A."/>
            <person name="Dufour S."/>
            <person name="Weltzien F.-A."/>
            <person name="Palstra A.P."/>
            <person name="Pelster B."/>
            <person name="Spaink H.P."/>
            <person name="Van Den Thillart G.E."/>
            <person name="Jansen H."/>
            <person name="Zahm M."/>
            <person name="Klopp C."/>
            <person name="Cedric C."/>
            <person name="Louis A."/>
            <person name="Berthelot C."/>
            <person name="Parey E."/>
            <person name="Roest Crollius H."/>
            <person name="Montfort J."/>
            <person name="Robinson-Rechavi M."/>
            <person name="Bucao C."/>
            <person name="Bouchez O."/>
            <person name="Gislard M."/>
            <person name="Lluch J."/>
            <person name="Milhes M."/>
            <person name="Lampietro C."/>
            <person name="Lopez Roques C."/>
            <person name="Donnadieu C."/>
            <person name="Braasch I."/>
            <person name="Desvignes T."/>
            <person name="Postlethwait J."/>
            <person name="Bobe J."/>
            <person name="Guiguen Y."/>
            <person name="Dirks R."/>
        </authorList>
    </citation>
    <scope>NUCLEOTIDE SEQUENCE</scope>
    <source>
        <strain evidence="1">Tag_6206</strain>
        <tissue evidence="1">Liver</tissue>
    </source>
</reference>
<dbReference type="AlphaFoldDB" id="A0A9D3S7N9"/>
<evidence type="ECO:0000313" key="1">
    <source>
        <dbReference type="EMBL" id="KAG5858090.1"/>
    </source>
</evidence>
<sequence length="69" mass="7788">MASGGAIMQRRLPHLCVPVLAEVWTSARDSLKKRERDIDLSRASLQRDIDLSRASLQRDIDLSRASLQN</sequence>
<gene>
    <name evidence="1" type="ORF">ANANG_G00026410</name>
</gene>
<dbReference type="EMBL" id="JAFIRN010000001">
    <property type="protein sequence ID" value="KAG5858090.1"/>
    <property type="molecule type" value="Genomic_DNA"/>
</dbReference>
<evidence type="ECO:0000313" key="2">
    <source>
        <dbReference type="Proteomes" id="UP001044222"/>
    </source>
</evidence>
<keyword evidence="2" id="KW-1185">Reference proteome</keyword>